<dbReference type="RefSeq" id="WP_075072473.1">
    <property type="nucleotide sequence ID" value="NZ_DF967972.1"/>
</dbReference>
<sequence length="101" mass="11305">MSESKSPGLSGVSEPFLRSMSGVGNRQLALSASKIAAGLLKWGLRRGREMEGWGAGIRMLDQWGYFDRPEPRLAAIWWMPIARPLLGGMRIYHFQVRIFAA</sequence>
<accession>A0A0S7BGY3</accession>
<dbReference type="STRING" id="360412.LARV_00857"/>
<evidence type="ECO:0000313" key="2">
    <source>
        <dbReference type="Proteomes" id="UP000055060"/>
    </source>
</evidence>
<organism evidence="1">
    <name type="scientific">Longilinea arvoryzae</name>
    <dbReference type="NCBI Taxonomy" id="360412"/>
    <lineage>
        <taxon>Bacteria</taxon>
        <taxon>Bacillati</taxon>
        <taxon>Chloroflexota</taxon>
        <taxon>Anaerolineae</taxon>
        <taxon>Anaerolineales</taxon>
        <taxon>Anaerolineaceae</taxon>
        <taxon>Longilinea</taxon>
    </lineage>
</organism>
<protein>
    <submittedName>
        <fullName evidence="1">Uncharacterized protein</fullName>
    </submittedName>
</protein>
<dbReference type="Proteomes" id="UP000055060">
    <property type="component" value="Unassembled WGS sequence"/>
</dbReference>
<evidence type="ECO:0000313" key="1">
    <source>
        <dbReference type="EMBL" id="GAP13115.1"/>
    </source>
</evidence>
<keyword evidence="2" id="KW-1185">Reference proteome</keyword>
<gene>
    <name evidence="1" type="ORF">LARV_00857</name>
</gene>
<dbReference type="OrthoDB" id="10015050at2"/>
<reference evidence="1" key="1">
    <citation type="submission" date="2015-07" db="EMBL/GenBank/DDBJ databases">
        <title>Draft Genome Sequences of Anaerolinea thermolimosa IMO-1, Bellilinea caldifistulae GOMI-1, Leptolinea tardivitalis YMTK-2, Levilinea saccharolytica KIBI-1,Longilinea arvoryzae KOME-1, Previously Described as Members of the Anaerolineaceae (Chloroflexi).</title>
        <authorList>
            <person name="Sekiguchi Y."/>
            <person name="Ohashi A."/>
            <person name="Matsuura N."/>
            <person name="Tourlousse M.D."/>
        </authorList>
    </citation>
    <scope>NUCLEOTIDE SEQUENCE [LARGE SCALE GENOMIC DNA]</scope>
    <source>
        <strain evidence="1">KOME-1</strain>
    </source>
</reference>
<name>A0A0S7BGY3_9CHLR</name>
<dbReference type="AlphaFoldDB" id="A0A0S7BGY3"/>
<proteinExistence type="predicted"/>
<dbReference type="EMBL" id="DF967972">
    <property type="protein sequence ID" value="GAP13115.1"/>
    <property type="molecule type" value="Genomic_DNA"/>
</dbReference>